<organism evidence="1 2">
    <name type="scientific">Sorangium cellulosum</name>
    <name type="common">Polyangium cellulosum</name>
    <dbReference type="NCBI Taxonomy" id="56"/>
    <lineage>
        <taxon>Bacteria</taxon>
        <taxon>Pseudomonadati</taxon>
        <taxon>Myxococcota</taxon>
        <taxon>Polyangia</taxon>
        <taxon>Polyangiales</taxon>
        <taxon>Polyangiaceae</taxon>
        <taxon>Sorangium</taxon>
    </lineage>
</organism>
<dbReference type="Proteomes" id="UP000075502">
    <property type="component" value="Unassembled WGS sequence"/>
</dbReference>
<accession>A0A150U3D8</accession>
<protein>
    <submittedName>
        <fullName evidence="1">Uncharacterized protein</fullName>
    </submittedName>
</protein>
<gene>
    <name evidence="1" type="ORF">BE21_57570</name>
</gene>
<sequence>MLSGLGSKAIEKRFAPDGPSDSSVQYHGKVCMPAALQRVAGEADLATATAAREIARSAVLMAQRWHRAAEDVMDEVFADDGLKPLHPVEKMKAIKDGSSTLDRLTKALDFYARMTGELRSVPVDVTKEPEFEAMVNRVVEALAPYPDAMAAVKAVLEPGK</sequence>
<dbReference type="EMBL" id="JEME01000030">
    <property type="protein sequence ID" value="KYG11422.1"/>
    <property type="molecule type" value="Genomic_DNA"/>
</dbReference>
<comment type="caution">
    <text evidence="1">The sequence shown here is derived from an EMBL/GenBank/DDBJ whole genome shotgun (WGS) entry which is preliminary data.</text>
</comment>
<evidence type="ECO:0000313" key="2">
    <source>
        <dbReference type="Proteomes" id="UP000075502"/>
    </source>
</evidence>
<dbReference type="AlphaFoldDB" id="A0A150U3D8"/>
<name>A0A150U3D8_SORCE</name>
<evidence type="ECO:0000313" key="1">
    <source>
        <dbReference type="EMBL" id="KYG11422.1"/>
    </source>
</evidence>
<reference evidence="1 2" key="1">
    <citation type="submission" date="2014-02" db="EMBL/GenBank/DDBJ databases">
        <title>The small core and large imbalanced accessory genome model reveals a collaborative survival strategy of Sorangium cellulosum strains in nature.</title>
        <authorList>
            <person name="Han K."/>
            <person name="Peng R."/>
            <person name="Blom J."/>
            <person name="Li Y.-Z."/>
        </authorList>
    </citation>
    <scope>NUCLEOTIDE SEQUENCE [LARGE SCALE GENOMIC DNA]</scope>
    <source>
        <strain evidence="1 2">So0007-03</strain>
    </source>
</reference>
<proteinExistence type="predicted"/>